<gene>
    <name evidence="2" type="ORF">CRENBAI_000800</name>
</gene>
<comment type="caution">
    <text evidence="2">The sequence shown here is derived from an EMBL/GenBank/DDBJ whole genome shotgun (WGS) entry which is preliminary data.</text>
</comment>
<feature type="region of interest" description="Disordered" evidence="1">
    <location>
        <begin position="148"/>
        <end position="170"/>
    </location>
</feature>
<evidence type="ECO:0000313" key="2">
    <source>
        <dbReference type="EMBL" id="KAK5601360.1"/>
    </source>
</evidence>
<feature type="compositionally biased region" description="Polar residues" evidence="1">
    <location>
        <begin position="1"/>
        <end position="26"/>
    </location>
</feature>
<sequence>MLQHQSQLEVTQTPQCQRHQHPSPSASAIYEGSADIPAYVSTGGQPDVPAPVSSGDQPYIPASFSAIPDEPPATAAQLFLPTHFLGFLWGILSEIFGVPAPASAVGRRDASAPADQPSSQLKVGQLLQSKFQSFERGSRMNRLRPEFREGFMDEPPPSRVPRGIQGRTASTQASRALVCY</sequence>
<evidence type="ECO:0000313" key="3">
    <source>
        <dbReference type="Proteomes" id="UP001311232"/>
    </source>
</evidence>
<feature type="region of interest" description="Disordered" evidence="1">
    <location>
        <begin position="1"/>
        <end position="28"/>
    </location>
</feature>
<reference evidence="2 3" key="1">
    <citation type="submission" date="2021-06" db="EMBL/GenBank/DDBJ databases">
        <authorList>
            <person name="Palmer J.M."/>
        </authorList>
    </citation>
    <scope>NUCLEOTIDE SEQUENCE [LARGE SCALE GENOMIC DNA]</scope>
    <source>
        <strain evidence="2 3">MEX-2019</strain>
        <tissue evidence="2">Muscle</tissue>
    </source>
</reference>
<dbReference type="Proteomes" id="UP001311232">
    <property type="component" value="Unassembled WGS sequence"/>
</dbReference>
<name>A0AAV9R012_9TELE</name>
<dbReference type="AlphaFoldDB" id="A0AAV9R012"/>
<keyword evidence="3" id="KW-1185">Reference proteome</keyword>
<accession>A0AAV9R012</accession>
<protein>
    <submittedName>
        <fullName evidence="2">Uncharacterized protein</fullName>
    </submittedName>
</protein>
<organism evidence="2 3">
    <name type="scientific">Crenichthys baileyi</name>
    <name type="common">White River springfish</name>
    <dbReference type="NCBI Taxonomy" id="28760"/>
    <lineage>
        <taxon>Eukaryota</taxon>
        <taxon>Metazoa</taxon>
        <taxon>Chordata</taxon>
        <taxon>Craniata</taxon>
        <taxon>Vertebrata</taxon>
        <taxon>Euteleostomi</taxon>
        <taxon>Actinopterygii</taxon>
        <taxon>Neopterygii</taxon>
        <taxon>Teleostei</taxon>
        <taxon>Neoteleostei</taxon>
        <taxon>Acanthomorphata</taxon>
        <taxon>Ovalentaria</taxon>
        <taxon>Atherinomorphae</taxon>
        <taxon>Cyprinodontiformes</taxon>
        <taxon>Goodeidae</taxon>
        <taxon>Crenichthys</taxon>
    </lineage>
</organism>
<evidence type="ECO:0000256" key="1">
    <source>
        <dbReference type="SAM" id="MobiDB-lite"/>
    </source>
</evidence>
<proteinExistence type="predicted"/>
<dbReference type="EMBL" id="JAHHUM010002689">
    <property type="protein sequence ID" value="KAK5601360.1"/>
    <property type="molecule type" value="Genomic_DNA"/>
</dbReference>